<evidence type="ECO:0000313" key="2">
    <source>
        <dbReference type="EMBL" id="MBL7626107.1"/>
    </source>
</evidence>
<dbReference type="EMBL" id="JAEACQ010000123">
    <property type="protein sequence ID" value="MBL7626107.1"/>
    <property type="molecule type" value="Genomic_DNA"/>
</dbReference>
<keyword evidence="1" id="KW-0732">Signal</keyword>
<proteinExistence type="predicted"/>
<feature type="signal peptide" evidence="1">
    <location>
        <begin position="1"/>
        <end position="30"/>
    </location>
</feature>
<dbReference type="Proteomes" id="UP000604475">
    <property type="component" value="Unassembled WGS sequence"/>
</dbReference>
<gene>
    <name evidence="2" type="ORF">I7412_02730</name>
</gene>
<protein>
    <submittedName>
        <fullName evidence="2">Transcriptional regulator</fullName>
    </submittedName>
</protein>
<accession>A0A937R9B5</accession>
<dbReference type="AlphaFoldDB" id="A0A937R9B5"/>
<sequence>MGVSKNVLRSVSVVVAGATVVGAAALPASAAVGSTAHKPAVVAQSSPARQQVRVDIAIAAASVPAGARAVLVRNVTTGAVVGVYPLTGGRVTHMTVTVPVGTTLDITALAAANANRPANLGTVRVVVGAKGSTAAGNTVTVTFRKGSKPLATPSAALGWQGAKVSVR</sequence>
<keyword evidence="3" id="KW-1185">Reference proteome</keyword>
<evidence type="ECO:0000256" key="1">
    <source>
        <dbReference type="SAM" id="SignalP"/>
    </source>
</evidence>
<name>A0A937R9B5_9ACTN</name>
<feature type="chain" id="PRO_5037968269" evidence="1">
    <location>
        <begin position="31"/>
        <end position="167"/>
    </location>
</feature>
<evidence type="ECO:0000313" key="3">
    <source>
        <dbReference type="Proteomes" id="UP000604475"/>
    </source>
</evidence>
<dbReference type="RefSeq" id="WP_203002938.1">
    <property type="nucleotide sequence ID" value="NZ_JADWYU010000102.1"/>
</dbReference>
<organism evidence="2 3">
    <name type="scientific">Frankia nepalensis</name>
    <dbReference type="NCBI Taxonomy" id="1836974"/>
    <lineage>
        <taxon>Bacteria</taxon>
        <taxon>Bacillati</taxon>
        <taxon>Actinomycetota</taxon>
        <taxon>Actinomycetes</taxon>
        <taxon>Frankiales</taxon>
        <taxon>Frankiaceae</taxon>
        <taxon>Frankia</taxon>
    </lineage>
</organism>
<reference evidence="2" key="1">
    <citation type="submission" date="2020-12" db="EMBL/GenBank/DDBJ databases">
        <title>Genomic characterization of non-nitrogen-fixing Frankia strains.</title>
        <authorList>
            <person name="Carlos-Shanley C."/>
            <person name="Guerra T."/>
            <person name="Hahn D."/>
        </authorList>
    </citation>
    <scope>NUCLEOTIDE SEQUENCE</scope>
    <source>
        <strain evidence="2">CN6</strain>
    </source>
</reference>
<comment type="caution">
    <text evidence="2">The sequence shown here is derived from an EMBL/GenBank/DDBJ whole genome shotgun (WGS) entry which is preliminary data.</text>
</comment>